<dbReference type="AlphaFoldDB" id="A0A0D8J8M1"/>
<dbReference type="PANTHER" id="PTHR33993">
    <property type="entry name" value="GLYOXALASE-RELATED"/>
    <property type="match status" value="1"/>
</dbReference>
<keyword evidence="3" id="KW-1185">Reference proteome</keyword>
<accession>A0A0D8J8M1</accession>
<proteinExistence type="predicted"/>
<dbReference type="InterPro" id="IPR037523">
    <property type="entry name" value="VOC_core"/>
</dbReference>
<evidence type="ECO:0000313" key="3">
    <source>
        <dbReference type="Proteomes" id="UP000032544"/>
    </source>
</evidence>
<evidence type="ECO:0000313" key="2">
    <source>
        <dbReference type="EMBL" id="KJF43197.1"/>
    </source>
</evidence>
<reference evidence="2 3" key="1">
    <citation type="submission" date="2014-09" db="EMBL/GenBank/DDBJ databases">
        <title>Draft Genome Sequence of Draconibacterium sp. JN14CK-3.</title>
        <authorList>
            <person name="Dong C."/>
            <person name="Lai Q."/>
            <person name="Shao Z."/>
        </authorList>
    </citation>
    <scope>NUCLEOTIDE SEQUENCE [LARGE SCALE GENOMIC DNA]</scope>
    <source>
        <strain evidence="2 3">JN14CK-3</strain>
    </source>
</reference>
<feature type="domain" description="VOC" evidence="1">
    <location>
        <begin position="6"/>
        <end position="123"/>
    </location>
</feature>
<dbReference type="Pfam" id="PF00903">
    <property type="entry name" value="Glyoxalase"/>
    <property type="match status" value="1"/>
</dbReference>
<protein>
    <submittedName>
        <fullName evidence="2">Glyoxalase</fullName>
    </submittedName>
</protein>
<dbReference type="PANTHER" id="PTHR33993:SF5">
    <property type="entry name" value="GLYOXALASE"/>
    <property type="match status" value="1"/>
</dbReference>
<dbReference type="InterPro" id="IPR004360">
    <property type="entry name" value="Glyas_Fos-R_dOase_dom"/>
</dbReference>
<dbReference type="OrthoDB" id="9794935at2"/>
<dbReference type="RefSeq" id="WP_045030342.1">
    <property type="nucleotide sequence ID" value="NZ_JRHC01000003.1"/>
</dbReference>
<sequence length="138" mass="16213">MKKVTGIGGIFFKTKDPEKMKNWYSENLGLVTNEYGSVFEFRKSDSPDEKAYSVWSPFKDDTNYFQPSEKEFMINYRVENIEKLVTDLQEAGVTICDEIESYEYGKFVHILDPENNKIELWEPVDEVFQSMYEGKTTK</sequence>
<comment type="caution">
    <text evidence="2">The sequence shown here is derived from an EMBL/GenBank/DDBJ whole genome shotgun (WGS) entry which is preliminary data.</text>
</comment>
<dbReference type="SUPFAM" id="SSF54593">
    <property type="entry name" value="Glyoxalase/Bleomycin resistance protein/Dihydroxybiphenyl dioxygenase"/>
    <property type="match status" value="1"/>
</dbReference>
<dbReference type="STRING" id="1544798.LH29_13140"/>
<gene>
    <name evidence="2" type="ORF">LH29_13140</name>
</gene>
<dbReference type="Gene3D" id="3.10.180.10">
    <property type="entry name" value="2,3-Dihydroxybiphenyl 1,2-Dioxygenase, domain 1"/>
    <property type="match status" value="1"/>
</dbReference>
<dbReference type="PROSITE" id="PS51819">
    <property type="entry name" value="VOC"/>
    <property type="match status" value="1"/>
</dbReference>
<evidence type="ECO:0000259" key="1">
    <source>
        <dbReference type="PROSITE" id="PS51819"/>
    </source>
</evidence>
<dbReference type="PATRIC" id="fig|1544798.3.peg.2787"/>
<dbReference type="InterPro" id="IPR029068">
    <property type="entry name" value="Glyas_Bleomycin-R_OHBP_Dase"/>
</dbReference>
<dbReference type="InterPro" id="IPR052164">
    <property type="entry name" value="Anthracycline_SecMetBiosynth"/>
</dbReference>
<dbReference type="EMBL" id="JRHC01000003">
    <property type="protein sequence ID" value="KJF43197.1"/>
    <property type="molecule type" value="Genomic_DNA"/>
</dbReference>
<name>A0A0D8J8M1_9BACT</name>
<organism evidence="2 3">
    <name type="scientific">Draconibacterium sediminis</name>
    <dbReference type="NCBI Taxonomy" id="1544798"/>
    <lineage>
        <taxon>Bacteria</taxon>
        <taxon>Pseudomonadati</taxon>
        <taxon>Bacteroidota</taxon>
        <taxon>Bacteroidia</taxon>
        <taxon>Marinilabiliales</taxon>
        <taxon>Prolixibacteraceae</taxon>
        <taxon>Draconibacterium</taxon>
    </lineage>
</organism>
<dbReference type="Proteomes" id="UP000032544">
    <property type="component" value="Unassembled WGS sequence"/>
</dbReference>